<proteinExistence type="inferred from homology"/>
<dbReference type="Gene3D" id="2.40.10.10">
    <property type="entry name" value="Trypsin-like serine proteases"/>
    <property type="match status" value="2"/>
</dbReference>
<dbReference type="InterPro" id="IPR043504">
    <property type="entry name" value="Peptidase_S1_PA_chymotrypsin"/>
</dbReference>
<dbReference type="InterPro" id="IPR033116">
    <property type="entry name" value="TRYPSIN_SER"/>
</dbReference>
<dbReference type="InterPro" id="IPR009003">
    <property type="entry name" value="Peptidase_S1_PA"/>
</dbReference>
<dbReference type="PRINTS" id="PR00839">
    <property type="entry name" value="V8PROTEASE"/>
</dbReference>
<dbReference type="GO" id="GO:0006508">
    <property type="term" value="P:proteolysis"/>
    <property type="evidence" value="ECO:0007669"/>
    <property type="project" value="UniProtKB-KW"/>
</dbReference>
<organism evidence="8 9">
    <name type="scientific">Candidatus Regiella insecticola LSR1</name>
    <dbReference type="NCBI Taxonomy" id="663321"/>
    <lineage>
        <taxon>Bacteria</taxon>
        <taxon>Pseudomonadati</taxon>
        <taxon>Pseudomonadota</taxon>
        <taxon>Gammaproteobacteria</taxon>
        <taxon>Enterobacterales</taxon>
        <taxon>Enterobacteriaceae</taxon>
        <taxon>aphid secondary symbionts</taxon>
        <taxon>Candidatus Regiella</taxon>
    </lineage>
</organism>
<keyword evidence="5 6" id="KW-0720">Serine protease</keyword>
<evidence type="ECO:0000256" key="5">
    <source>
        <dbReference type="ARBA" id="ARBA00022825"/>
    </source>
</evidence>
<name>E0WU36_9ENTR</name>
<gene>
    <name evidence="8" type="ORF">REG_1581</name>
</gene>
<dbReference type="InterPro" id="IPR001254">
    <property type="entry name" value="Trypsin_dom"/>
</dbReference>
<evidence type="ECO:0000313" key="8">
    <source>
        <dbReference type="EMBL" id="EFL91476.1"/>
    </source>
</evidence>
<evidence type="ECO:0000259" key="7">
    <source>
        <dbReference type="PROSITE" id="PS50240"/>
    </source>
</evidence>
<evidence type="ECO:0000256" key="3">
    <source>
        <dbReference type="ARBA" id="ARBA00022729"/>
    </source>
</evidence>
<comment type="similarity">
    <text evidence="1 6">Belongs to the peptidase S1B family.</text>
</comment>
<dbReference type="GO" id="GO:0004252">
    <property type="term" value="F:serine-type endopeptidase activity"/>
    <property type="evidence" value="ECO:0007669"/>
    <property type="project" value="InterPro"/>
</dbReference>
<keyword evidence="4 6" id="KW-0378">Hydrolase</keyword>
<dbReference type="EC" id="3.4.21.-" evidence="6"/>
<keyword evidence="2 6" id="KW-0645">Protease</keyword>
<dbReference type="PANTHER" id="PTHR15462:SF8">
    <property type="entry name" value="SERINE PROTEASE"/>
    <property type="match status" value="1"/>
</dbReference>
<keyword evidence="9" id="KW-1185">Reference proteome</keyword>
<dbReference type="PROSITE" id="PS00135">
    <property type="entry name" value="TRYPSIN_SER"/>
    <property type="match status" value="1"/>
</dbReference>
<dbReference type="Proteomes" id="UP000005726">
    <property type="component" value="Unassembled WGS sequence"/>
</dbReference>
<evidence type="ECO:0000256" key="6">
    <source>
        <dbReference type="RuleBase" id="RU004296"/>
    </source>
</evidence>
<evidence type="ECO:0000313" key="9">
    <source>
        <dbReference type="Proteomes" id="UP000005726"/>
    </source>
</evidence>
<dbReference type="PROSITE" id="PS00134">
    <property type="entry name" value="TRYPSIN_HIS"/>
    <property type="match status" value="1"/>
</dbReference>
<dbReference type="eggNOG" id="COG3591">
    <property type="taxonomic scope" value="Bacteria"/>
</dbReference>
<dbReference type="Pfam" id="PF00089">
    <property type="entry name" value="Trypsin"/>
    <property type="match status" value="1"/>
</dbReference>
<feature type="domain" description="Peptidase S1" evidence="7">
    <location>
        <begin position="65"/>
        <end position="299"/>
    </location>
</feature>
<evidence type="ECO:0000256" key="2">
    <source>
        <dbReference type="ARBA" id="ARBA00022670"/>
    </source>
</evidence>
<protein>
    <recommendedName>
        <fullName evidence="6">Serine protease</fullName>
        <ecNumber evidence="6">3.4.21.-</ecNumber>
    </recommendedName>
</protein>
<evidence type="ECO:0000256" key="4">
    <source>
        <dbReference type="ARBA" id="ARBA00022801"/>
    </source>
</evidence>
<dbReference type="SUPFAM" id="SSF50494">
    <property type="entry name" value="Trypsin-like serine proteases"/>
    <property type="match status" value="1"/>
</dbReference>
<dbReference type="STRING" id="663321.REG_1581"/>
<dbReference type="AlphaFoldDB" id="E0WU36"/>
<sequence>MLIFAYSSSERRSRRFHIDPSRKINVLTRLNRKFFYRNILISLLSIYLQIAVADTAKPTEQKILFFGADDRVAIENSENWPWHAVGQLETARGHLCTATLIAPNLALTAGHCLLRPPGKIDPAISLRFISHQQQWQYKITQLETLVDINLSKKLRASGNGWTVPPAAAKEDFALVVLHNTERSPLKPLPLWQGSIAELNLALARAKHRITQAGYPADHINSLYSHPACLVTGWAQQGIIAHQCDTLPGDSGSPLLLKDNDNWWLVAIQSSAPAAKDRALADNHALAVTAIRDKLKTLISKNAREYTHSP</sequence>
<accession>E0WU36</accession>
<reference evidence="8" key="1">
    <citation type="journal article" date="2009" name="Environ. Microbiol.">
        <title>Dynamics of genome evolution in facultative symbionts of aphids.</title>
        <authorList>
            <person name="Degnan P.H."/>
            <person name="Leonardo T.E."/>
            <person name="Cass B.N."/>
            <person name="Hurwitz B."/>
            <person name="Stern D."/>
            <person name="Gibbs R.A."/>
            <person name="Richards S."/>
            <person name="Moran N.A."/>
        </authorList>
    </citation>
    <scope>NUCLEOTIDE SEQUENCE [LARGE SCALE GENOMIC DNA]</scope>
    <source>
        <strain evidence="8">LSR1</strain>
    </source>
</reference>
<dbReference type="EMBL" id="GL379626">
    <property type="protein sequence ID" value="EFL91476.1"/>
    <property type="molecule type" value="Genomic_DNA"/>
</dbReference>
<keyword evidence="3" id="KW-0732">Signal</keyword>
<dbReference type="InterPro" id="IPR018114">
    <property type="entry name" value="TRYPSIN_HIS"/>
</dbReference>
<evidence type="ECO:0000256" key="1">
    <source>
        <dbReference type="ARBA" id="ARBA00008764"/>
    </source>
</evidence>
<dbReference type="HOGENOM" id="CLU_078170_0_0_6"/>
<dbReference type="InterPro" id="IPR050966">
    <property type="entry name" value="Glutamyl_endopeptidase"/>
</dbReference>
<dbReference type="InterPro" id="IPR008256">
    <property type="entry name" value="Peptidase_S1B"/>
</dbReference>
<dbReference type="PROSITE" id="PS50240">
    <property type="entry name" value="TRYPSIN_DOM"/>
    <property type="match status" value="1"/>
</dbReference>
<dbReference type="PANTHER" id="PTHR15462">
    <property type="entry name" value="SERINE PROTEASE"/>
    <property type="match status" value="1"/>
</dbReference>